<dbReference type="AlphaFoldDB" id="A0A9Q8P980"/>
<dbReference type="EMBL" id="CP090167">
    <property type="protein sequence ID" value="UJO17671.1"/>
    <property type="molecule type" value="Genomic_DNA"/>
</dbReference>
<dbReference type="Proteomes" id="UP000756132">
    <property type="component" value="Chromosome 5"/>
</dbReference>
<organism evidence="1 2">
    <name type="scientific">Passalora fulva</name>
    <name type="common">Tomato leaf mold</name>
    <name type="synonym">Cladosporium fulvum</name>
    <dbReference type="NCBI Taxonomy" id="5499"/>
    <lineage>
        <taxon>Eukaryota</taxon>
        <taxon>Fungi</taxon>
        <taxon>Dikarya</taxon>
        <taxon>Ascomycota</taxon>
        <taxon>Pezizomycotina</taxon>
        <taxon>Dothideomycetes</taxon>
        <taxon>Dothideomycetidae</taxon>
        <taxon>Mycosphaerellales</taxon>
        <taxon>Mycosphaerellaceae</taxon>
        <taxon>Fulvia</taxon>
    </lineage>
</organism>
<evidence type="ECO:0000313" key="2">
    <source>
        <dbReference type="Proteomes" id="UP000756132"/>
    </source>
</evidence>
<proteinExistence type="predicted"/>
<keyword evidence="2" id="KW-1185">Reference proteome</keyword>
<protein>
    <submittedName>
        <fullName evidence="1">Uncharacterized protein</fullName>
    </submittedName>
</protein>
<sequence length="409" mass="46694">MQILAVNKAIGGEAAELFKRKNTLVVVALQGLWEIETAFTTLHSLSVPILAEFGRGSVEYTRTLVRKLNWRVAITSTQRINDTENRTSHVLMLEVNLSNWKRLQYKMRSQSKSIQAFKIDARRRRSETCSLLYRVLDITLHRRDKDLALRLRSAPSTIFLLALEWRKFVALIRLKQRADHLQLNTPHDTTRNYAMIISYWVYSSRLMFESGLQAKAGRLPRSRLSLRWHLLSFDLAITRFWVAIRASQWETAQHFYKWMNHRDLHRGYNPAIGCIRHAALVLHVLIPSSVDEATLYGLLRTVEQGPTNDYVAHDVGVLRNLIQVPDPADSSSMANVVVNPKLLSVHKMPPRAFNHALNVSVVGQSGPVDRPTGLVDWTDTEHLAQLSEADKRGIKAFQAAHSLPESEFL</sequence>
<accession>A0A9Q8P980</accession>
<name>A0A9Q8P980_PASFU</name>
<dbReference type="RefSeq" id="XP_047762037.1">
    <property type="nucleotide sequence ID" value="XM_047905667.1"/>
</dbReference>
<dbReference type="KEGG" id="ffu:CLAFUR5_06519"/>
<gene>
    <name evidence="1" type="ORF">CLAFUR5_06519</name>
</gene>
<reference evidence="1" key="1">
    <citation type="submission" date="2021-12" db="EMBL/GenBank/DDBJ databases">
        <authorList>
            <person name="Zaccaron A."/>
            <person name="Stergiopoulos I."/>
        </authorList>
    </citation>
    <scope>NUCLEOTIDE SEQUENCE</scope>
    <source>
        <strain evidence="1">Race5_Kim</strain>
    </source>
</reference>
<reference evidence="1" key="2">
    <citation type="journal article" date="2022" name="Microb. Genom.">
        <title>A chromosome-scale genome assembly of the tomato pathogen Cladosporium fulvum reveals a compartmentalized genome architecture and the presence of a dispensable chromosome.</title>
        <authorList>
            <person name="Zaccaron A.Z."/>
            <person name="Chen L.H."/>
            <person name="Samaras A."/>
            <person name="Stergiopoulos I."/>
        </authorList>
    </citation>
    <scope>NUCLEOTIDE SEQUENCE</scope>
    <source>
        <strain evidence="1">Race5_Kim</strain>
    </source>
</reference>
<dbReference type="GeneID" id="71986397"/>
<evidence type="ECO:0000313" key="1">
    <source>
        <dbReference type="EMBL" id="UJO17671.1"/>
    </source>
</evidence>